<evidence type="ECO:0000313" key="2">
    <source>
        <dbReference type="EMBL" id="TVU15900.1"/>
    </source>
</evidence>
<dbReference type="Proteomes" id="UP000324897">
    <property type="component" value="Unassembled WGS sequence"/>
</dbReference>
<gene>
    <name evidence="2" type="ORF">EJB05_39443</name>
</gene>
<protein>
    <submittedName>
        <fullName evidence="2">Uncharacterized protein</fullName>
    </submittedName>
</protein>
<proteinExistence type="predicted"/>
<evidence type="ECO:0000313" key="3">
    <source>
        <dbReference type="Proteomes" id="UP000324897"/>
    </source>
</evidence>
<keyword evidence="3" id="KW-1185">Reference proteome</keyword>
<name>A0A5J9TX04_9POAL</name>
<sequence length="94" mass="10889">MSIWFTITQQSSKQKCRKQDKNTWEEDNKSTRLIESKSVFITLNSTQRHNHSLVIGRKQIRALPQTPAVRPEQKLHFQQQPSPIPAAVTRAPLQ</sequence>
<dbReference type="AlphaFoldDB" id="A0A5J9TX04"/>
<organism evidence="2 3">
    <name type="scientific">Eragrostis curvula</name>
    <name type="common">weeping love grass</name>
    <dbReference type="NCBI Taxonomy" id="38414"/>
    <lineage>
        <taxon>Eukaryota</taxon>
        <taxon>Viridiplantae</taxon>
        <taxon>Streptophyta</taxon>
        <taxon>Embryophyta</taxon>
        <taxon>Tracheophyta</taxon>
        <taxon>Spermatophyta</taxon>
        <taxon>Magnoliopsida</taxon>
        <taxon>Liliopsida</taxon>
        <taxon>Poales</taxon>
        <taxon>Poaceae</taxon>
        <taxon>PACMAD clade</taxon>
        <taxon>Chloridoideae</taxon>
        <taxon>Eragrostideae</taxon>
        <taxon>Eragrostidinae</taxon>
        <taxon>Eragrostis</taxon>
    </lineage>
</organism>
<dbReference type="EMBL" id="RWGY01000031">
    <property type="protein sequence ID" value="TVU15900.1"/>
    <property type="molecule type" value="Genomic_DNA"/>
</dbReference>
<accession>A0A5J9TX04</accession>
<feature type="non-terminal residue" evidence="2">
    <location>
        <position position="1"/>
    </location>
</feature>
<reference evidence="2 3" key="1">
    <citation type="journal article" date="2019" name="Sci. Rep.">
        <title>A high-quality genome of Eragrostis curvula grass provides insights into Poaceae evolution and supports new strategies to enhance forage quality.</title>
        <authorList>
            <person name="Carballo J."/>
            <person name="Santos B.A.C.M."/>
            <person name="Zappacosta D."/>
            <person name="Garbus I."/>
            <person name="Selva J.P."/>
            <person name="Gallo C.A."/>
            <person name="Diaz A."/>
            <person name="Albertini E."/>
            <person name="Caccamo M."/>
            <person name="Echenique V."/>
        </authorList>
    </citation>
    <scope>NUCLEOTIDE SEQUENCE [LARGE SCALE GENOMIC DNA]</scope>
    <source>
        <strain evidence="3">cv. Victoria</strain>
        <tissue evidence="2">Leaf</tissue>
    </source>
</reference>
<comment type="caution">
    <text evidence="2">The sequence shown here is derived from an EMBL/GenBank/DDBJ whole genome shotgun (WGS) entry which is preliminary data.</text>
</comment>
<feature type="region of interest" description="Disordered" evidence="1">
    <location>
        <begin position="75"/>
        <end position="94"/>
    </location>
</feature>
<dbReference type="Gramene" id="TVU15900">
    <property type="protein sequence ID" value="TVU15900"/>
    <property type="gene ID" value="EJB05_39443"/>
</dbReference>
<evidence type="ECO:0000256" key="1">
    <source>
        <dbReference type="SAM" id="MobiDB-lite"/>
    </source>
</evidence>